<gene>
    <name evidence="1" type="ORF">HUK84_01255</name>
</gene>
<comment type="caution">
    <text evidence="1">The sequence shown here is derived from an EMBL/GenBank/DDBJ whole genome shotgun (WGS) entry which is preliminary data.</text>
</comment>
<reference evidence="1 2" key="1">
    <citation type="submission" date="2020-06" db="EMBL/GenBank/DDBJ databases">
        <title>Description of novel acetic acid bacteria.</title>
        <authorList>
            <person name="Sombolestani A."/>
        </authorList>
    </citation>
    <scope>NUCLEOTIDE SEQUENCE [LARGE SCALE GENOMIC DNA]</scope>
    <source>
        <strain evidence="1 2">LMG 31431</strain>
    </source>
</reference>
<sequence length="656" mass="68967">MHSFPLSDVGVVGATRYLPGPPQDISRWSTGEGLGQSLVDTLTANGCRHFHVAGPEEDDLSIVSAAYAELKRTETFDQSAISIVAHAHTQAFSVPPAPRSIVAEFVNAEGLAPALSFSVSHLACASVINAIWLVAQHLRTQSADALGLVLTSDRVFGGGEYRVRQDAGIMSDGGSAILIGRRNLKTRIARIGLGNYSIHHAGPINSAASAAIGKTAWYQTRDTLNLTLGAENIPWDDVGTILPINADRSYWRMVERSNGLSTGTVFDHNISAKGHACTADFAINLLDRGLEVIEDGKAVLACGQSNVGAHAVALMLPPDSTEDKYANATPRVAPALGIYAIATDLPSSQEVSSIRGTNIVGVFPHMFFTEAGQHSCPPIDGFDEVQSIAAIPVARGVRIPDMASAAVNKLGLTEDTSISHVLHAQCMLDENILGSTCLRIQHDHFPSALSAMSLDQLGTAGVPTALRLAGLQLLDSDQSGRVCLSAADKWVSPFYRRHPGLAPLGDAAAACVVGPANSEVKPLATIGAEYLTLAQAPETLWATVGDTLEQFVKTSALGAVGGLLSSTGTDIDAIDLILGDGIADATRRDIAHSLGVPADRLWNPEIHYGSAAPLFGIAELIRRAKSSSLPMRGIVWTVSLSGHAAAILIECPGEKQ</sequence>
<dbReference type="RefSeq" id="WP_176638583.1">
    <property type="nucleotide sequence ID" value="NZ_JABXXP010000004.1"/>
</dbReference>
<protein>
    <submittedName>
        <fullName evidence="1">Uncharacterized protein</fullName>
    </submittedName>
</protein>
<evidence type="ECO:0000313" key="1">
    <source>
        <dbReference type="EMBL" id="NVN09786.1"/>
    </source>
</evidence>
<accession>A0A7Y7IT10</accession>
<dbReference type="InterPro" id="IPR016039">
    <property type="entry name" value="Thiolase-like"/>
</dbReference>
<dbReference type="GO" id="GO:0016746">
    <property type="term" value="F:acyltransferase activity"/>
    <property type="evidence" value="ECO:0007669"/>
    <property type="project" value="InterPro"/>
</dbReference>
<evidence type="ECO:0000313" key="2">
    <source>
        <dbReference type="Proteomes" id="UP000534870"/>
    </source>
</evidence>
<dbReference type="AlphaFoldDB" id="A0A7Y7IT10"/>
<organism evidence="1 2">
    <name type="scientific">Nguyenibacter vanlangensis</name>
    <dbReference type="NCBI Taxonomy" id="1216886"/>
    <lineage>
        <taxon>Bacteria</taxon>
        <taxon>Pseudomonadati</taxon>
        <taxon>Pseudomonadota</taxon>
        <taxon>Alphaproteobacteria</taxon>
        <taxon>Acetobacterales</taxon>
        <taxon>Acetobacteraceae</taxon>
        <taxon>Nguyenibacter</taxon>
    </lineage>
</organism>
<dbReference type="EMBL" id="JABXXP010000004">
    <property type="protein sequence ID" value="NVN09786.1"/>
    <property type="molecule type" value="Genomic_DNA"/>
</dbReference>
<proteinExistence type="predicted"/>
<name>A0A7Y7IT10_9PROT</name>
<dbReference type="Proteomes" id="UP000534870">
    <property type="component" value="Unassembled WGS sequence"/>
</dbReference>
<dbReference type="Gene3D" id="3.40.47.10">
    <property type="match status" value="2"/>
</dbReference>
<dbReference type="SUPFAM" id="SSF53901">
    <property type="entry name" value="Thiolase-like"/>
    <property type="match status" value="4"/>
</dbReference>